<evidence type="ECO:0000313" key="2">
    <source>
        <dbReference type="Proteomes" id="UP001519343"/>
    </source>
</evidence>
<accession>A0ABS4GSM7</accession>
<keyword evidence="2" id="KW-1185">Reference proteome</keyword>
<organism evidence="1 2">
    <name type="scientific">Ammoniphilus resinae</name>
    <dbReference type="NCBI Taxonomy" id="861532"/>
    <lineage>
        <taxon>Bacteria</taxon>
        <taxon>Bacillati</taxon>
        <taxon>Bacillota</taxon>
        <taxon>Bacilli</taxon>
        <taxon>Bacillales</taxon>
        <taxon>Paenibacillaceae</taxon>
        <taxon>Aneurinibacillus group</taxon>
        <taxon>Ammoniphilus</taxon>
    </lineage>
</organism>
<proteinExistence type="predicted"/>
<dbReference type="Proteomes" id="UP001519343">
    <property type="component" value="Unassembled WGS sequence"/>
</dbReference>
<dbReference type="EMBL" id="JAGGKT010000010">
    <property type="protein sequence ID" value="MBP1933234.1"/>
    <property type="molecule type" value="Genomic_DNA"/>
</dbReference>
<evidence type="ECO:0000313" key="1">
    <source>
        <dbReference type="EMBL" id="MBP1933234.1"/>
    </source>
</evidence>
<name>A0ABS4GSM7_9BACL</name>
<reference evidence="1 2" key="1">
    <citation type="submission" date="2021-03" db="EMBL/GenBank/DDBJ databases">
        <title>Genomic Encyclopedia of Type Strains, Phase IV (KMG-IV): sequencing the most valuable type-strain genomes for metagenomic binning, comparative biology and taxonomic classification.</title>
        <authorList>
            <person name="Goeker M."/>
        </authorList>
    </citation>
    <scope>NUCLEOTIDE SEQUENCE [LARGE SCALE GENOMIC DNA]</scope>
    <source>
        <strain evidence="1 2">DSM 24738</strain>
    </source>
</reference>
<protein>
    <submittedName>
        <fullName evidence="1">Uncharacterized protein</fullName>
    </submittedName>
</protein>
<sequence length="43" mass="5097">MKSIEMADLLTFHQKIVKLGLKKAEGSWTEKEIETWISNHRIR</sequence>
<comment type="caution">
    <text evidence="1">The sequence shown here is derived from an EMBL/GenBank/DDBJ whole genome shotgun (WGS) entry which is preliminary data.</text>
</comment>
<gene>
    <name evidence="1" type="ORF">J2Z37_003247</name>
</gene>